<dbReference type="eggNOG" id="COG3178">
    <property type="taxonomic scope" value="Bacteria"/>
</dbReference>
<dbReference type="Proteomes" id="UP000004508">
    <property type="component" value="Unassembled WGS sequence"/>
</dbReference>
<dbReference type="RefSeq" id="WP_007920347.1">
    <property type="nucleotide sequence ID" value="NZ_ADVG01000004.1"/>
</dbReference>
<comment type="caution">
    <text evidence="2">The sequence shown here is derived from an EMBL/GenBank/DDBJ whole genome shotgun (WGS) entry which is preliminary data.</text>
</comment>
<evidence type="ECO:0000259" key="1">
    <source>
        <dbReference type="SMART" id="SM00587"/>
    </source>
</evidence>
<reference evidence="2 3" key="1">
    <citation type="journal article" date="2011" name="Stand. Genomic Sci.">
        <title>Non-contiguous finished genome sequence and contextual data of the filamentous soil bacterium Ktedonobacter racemifer type strain (SOSP1-21).</title>
        <authorList>
            <person name="Chang Y.J."/>
            <person name="Land M."/>
            <person name="Hauser L."/>
            <person name="Chertkov O."/>
            <person name="Del Rio T.G."/>
            <person name="Nolan M."/>
            <person name="Copeland A."/>
            <person name="Tice H."/>
            <person name="Cheng J.F."/>
            <person name="Lucas S."/>
            <person name="Han C."/>
            <person name="Goodwin L."/>
            <person name="Pitluck S."/>
            <person name="Ivanova N."/>
            <person name="Ovchinikova G."/>
            <person name="Pati A."/>
            <person name="Chen A."/>
            <person name="Palaniappan K."/>
            <person name="Mavromatis K."/>
            <person name="Liolios K."/>
            <person name="Brettin T."/>
            <person name="Fiebig A."/>
            <person name="Rohde M."/>
            <person name="Abt B."/>
            <person name="Goker M."/>
            <person name="Detter J.C."/>
            <person name="Woyke T."/>
            <person name="Bristow J."/>
            <person name="Eisen J.A."/>
            <person name="Markowitz V."/>
            <person name="Hugenholtz P."/>
            <person name="Kyrpides N.C."/>
            <person name="Klenk H.P."/>
            <person name="Lapidus A."/>
        </authorList>
    </citation>
    <scope>NUCLEOTIDE SEQUENCE [LARGE SCALE GENOMIC DNA]</scope>
    <source>
        <strain evidence="3">DSM 44963</strain>
    </source>
</reference>
<dbReference type="InterPro" id="IPR011009">
    <property type="entry name" value="Kinase-like_dom_sf"/>
</dbReference>
<feature type="domain" description="CHK kinase-like" evidence="1">
    <location>
        <begin position="137"/>
        <end position="315"/>
    </location>
</feature>
<dbReference type="OrthoDB" id="141068at2"/>
<dbReference type="PANTHER" id="PTHR23020:SF41">
    <property type="entry name" value="AMINOGLYCOSIDE PHOSPHOTRANSFERASE DOMAIN-CONTAINING PROTEIN"/>
    <property type="match status" value="1"/>
</dbReference>
<dbReference type="InterPro" id="IPR052961">
    <property type="entry name" value="Oxido-Kinase-like_Enzymes"/>
</dbReference>
<accession>D6U0H4</accession>
<dbReference type="STRING" id="485913.Krac_3115"/>
<organism evidence="2 3">
    <name type="scientific">Ktedonobacter racemifer DSM 44963</name>
    <dbReference type="NCBI Taxonomy" id="485913"/>
    <lineage>
        <taxon>Bacteria</taxon>
        <taxon>Bacillati</taxon>
        <taxon>Chloroflexota</taxon>
        <taxon>Ktedonobacteria</taxon>
        <taxon>Ktedonobacterales</taxon>
        <taxon>Ktedonobacteraceae</taxon>
        <taxon>Ktedonobacter</taxon>
    </lineage>
</organism>
<dbReference type="SMART" id="SM00587">
    <property type="entry name" value="CHK"/>
    <property type="match status" value="1"/>
</dbReference>
<dbReference type="EMBL" id="ADVG01000004">
    <property type="protein sequence ID" value="EFH82314.1"/>
    <property type="molecule type" value="Genomic_DNA"/>
</dbReference>
<dbReference type="Pfam" id="PF01636">
    <property type="entry name" value="APH"/>
    <property type="match status" value="1"/>
</dbReference>
<dbReference type="SUPFAM" id="SSF56112">
    <property type="entry name" value="Protein kinase-like (PK-like)"/>
    <property type="match status" value="1"/>
</dbReference>
<dbReference type="InParanoid" id="D6U0H4"/>
<evidence type="ECO:0000313" key="2">
    <source>
        <dbReference type="EMBL" id="EFH82314.1"/>
    </source>
</evidence>
<evidence type="ECO:0000313" key="3">
    <source>
        <dbReference type="Proteomes" id="UP000004508"/>
    </source>
</evidence>
<dbReference type="GO" id="GO:0016740">
    <property type="term" value="F:transferase activity"/>
    <property type="evidence" value="ECO:0007669"/>
    <property type="project" value="UniProtKB-KW"/>
</dbReference>
<proteinExistence type="predicted"/>
<gene>
    <name evidence="2" type="ORF">Krac_3115</name>
</gene>
<dbReference type="InterPro" id="IPR015897">
    <property type="entry name" value="CHK_kinase-like"/>
</dbReference>
<dbReference type="InterPro" id="IPR002575">
    <property type="entry name" value="Aminoglycoside_PTrfase"/>
</dbReference>
<name>D6U0H4_KTERA</name>
<sequence>MHQVSFPHGPEELTPEWFTAIFRANALLISEAVIGLQREVIGQDRGFTGVIVRVFLQYTLHEKGAPSPVVVKFPTASRTMPSAYRTAQSQDVRAARRYFERCSREVLFYQKIASVGDLPVPQLYYGAIDHTTDHVILVLEDLRLARAGDALHGCTEAEAALVVDRLAQFHARWWMHPLLETHSWLPLWGGDPQAEQSRYRQCLPSFLQQFGSRISRPVLEALDALTTSYGAVRSRLQLAPTTLIHGDLHLDNLLFPPQTEEPGAIIIDWQSVAHGRGVIDLGLFLFGSLEITDRRAAEERLLRRYHELLQTAGVTGYSFSQLMEDCRLVLLWLLGAKVVWLGSLDATRLNGRELALVNASLAEDNFTAFLDHNASSSLPL</sequence>
<protein>
    <submittedName>
        <fullName evidence="2">Aminoglycoside phosphotransferase</fullName>
    </submittedName>
</protein>
<dbReference type="PANTHER" id="PTHR23020">
    <property type="entry name" value="UNCHARACTERIZED NUCLEAR HORMONE RECEPTOR-RELATED"/>
    <property type="match status" value="1"/>
</dbReference>
<keyword evidence="3" id="KW-1185">Reference proteome</keyword>
<dbReference type="Gene3D" id="3.90.1200.10">
    <property type="match status" value="1"/>
</dbReference>
<dbReference type="AlphaFoldDB" id="D6U0H4"/>
<keyword evidence="2" id="KW-0808">Transferase</keyword>